<organism evidence="2 3">
    <name type="scientific">Trametes pubescens</name>
    <name type="common">White-rot fungus</name>
    <dbReference type="NCBI Taxonomy" id="154538"/>
    <lineage>
        <taxon>Eukaryota</taxon>
        <taxon>Fungi</taxon>
        <taxon>Dikarya</taxon>
        <taxon>Basidiomycota</taxon>
        <taxon>Agaricomycotina</taxon>
        <taxon>Agaricomycetes</taxon>
        <taxon>Polyporales</taxon>
        <taxon>Polyporaceae</taxon>
        <taxon>Trametes</taxon>
    </lineage>
</organism>
<protein>
    <recommendedName>
        <fullName evidence="4">Fungal-type protein kinase domain-containing protein</fullName>
    </recommendedName>
</protein>
<evidence type="ECO:0000313" key="3">
    <source>
        <dbReference type="Proteomes" id="UP000184267"/>
    </source>
</evidence>
<evidence type="ECO:0000256" key="1">
    <source>
        <dbReference type="SAM" id="MobiDB-lite"/>
    </source>
</evidence>
<dbReference type="EMBL" id="MNAD01000488">
    <property type="protein sequence ID" value="OJT12439.1"/>
    <property type="molecule type" value="Genomic_DNA"/>
</dbReference>
<dbReference type="OrthoDB" id="2754125at2759"/>
<proteinExistence type="predicted"/>
<evidence type="ECO:0008006" key="4">
    <source>
        <dbReference type="Google" id="ProtNLM"/>
    </source>
</evidence>
<dbReference type="Proteomes" id="UP000184267">
    <property type="component" value="Unassembled WGS sequence"/>
</dbReference>
<feature type="compositionally biased region" description="Basic and acidic residues" evidence="1">
    <location>
        <begin position="61"/>
        <end position="76"/>
    </location>
</feature>
<dbReference type="AlphaFoldDB" id="A0A1M2VXV1"/>
<feature type="compositionally biased region" description="Low complexity" evidence="1">
    <location>
        <begin position="23"/>
        <end position="32"/>
    </location>
</feature>
<sequence>MFSPLNLVPIPRVEAPLRSRHLQAQAATTGTALDPTRRASSEGVKKMLACAESASLGVQKQVHDATGRDKTTKSFEDSQGPLHEITMAERTFLVGRPLYVDTSAAGRRTRTYVARDVQQNRLCVLKDSRRPNVAASHPEHLTYKRLREGDIQSILSCEVGGDVQEGSGSNAAIQVTEVQSFLDSKPAKRIHHYTVSKEVFLLVTEFSNFRQLSFIMCMVLLGFLNDWDVYKSQDELVTEKGHHLDRTGTWQFRSALSLRYPKKPYSLPDDIESFIHVFHYLVVRDALTDRTTHLKAFVRMTYDQCTLRELDGALVGGATKLRDMDTRSSPIVPLGNPTLRCLLEDMAGLCNDHRNQITLTTFDQLYGPPDPLSIQALQALTPTPEPKENHEGTAALTAHRTIRHPRALPSSLSEANVPALVSFPSNPDDLYGASPFRTHEALVQVFADWHGSSVSWEGDVKCEDLFATRM</sequence>
<dbReference type="STRING" id="154538.A0A1M2VXV1"/>
<gene>
    <name evidence="2" type="ORF">TRAPUB_11028</name>
</gene>
<feature type="region of interest" description="Disordered" evidence="1">
    <location>
        <begin position="60"/>
        <end position="80"/>
    </location>
</feature>
<evidence type="ECO:0000313" key="2">
    <source>
        <dbReference type="EMBL" id="OJT12439.1"/>
    </source>
</evidence>
<comment type="caution">
    <text evidence="2">The sequence shown here is derived from an EMBL/GenBank/DDBJ whole genome shotgun (WGS) entry which is preliminary data.</text>
</comment>
<accession>A0A1M2VXV1</accession>
<feature type="region of interest" description="Disordered" evidence="1">
    <location>
        <begin position="21"/>
        <end position="40"/>
    </location>
</feature>
<keyword evidence="3" id="KW-1185">Reference proteome</keyword>
<name>A0A1M2VXV1_TRAPU</name>
<reference evidence="2 3" key="1">
    <citation type="submission" date="2016-10" db="EMBL/GenBank/DDBJ databases">
        <title>Genome sequence of the basidiomycete white-rot fungus Trametes pubescens.</title>
        <authorList>
            <person name="Makela M.R."/>
            <person name="Granchi Z."/>
            <person name="Peng M."/>
            <person name="De Vries R.P."/>
            <person name="Grigoriev I."/>
            <person name="Riley R."/>
            <person name="Hilden K."/>
        </authorList>
    </citation>
    <scope>NUCLEOTIDE SEQUENCE [LARGE SCALE GENOMIC DNA]</scope>
    <source>
        <strain evidence="2 3">FBCC735</strain>
    </source>
</reference>